<dbReference type="STRING" id="332999.SAMN04488511_108147"/>
<gene>
    <name evidence="1" type="ORF">SAMN04488511_108147</name>
</gene>
<dbReference type="AlphaFoldDB" id="A0A1I0TF21"/>
<name>A0A1I0TF21_9SPHI</name>
<evidence type="ECO:0000313" key="2">
    <source>
        <dbReference type="Proteomes" id="UP000198836"/>
    </source>
</evidence>
<reference evidence="2" key="1">
    <citation type="submission" date="2016-10" db="EMBL/GenBank/DDBJ databases">
        <authorList>
            <person name="Varghese N."/>
            <person name="Submissions S."/>
        </authorList>
    </citation>
    <scope>NUCLEOTIDE SEQUENCE [LARGE SCALE GENOMIC DNA]</scope>
    <source>
        <strain evidence="2">DSM 18130</strain>
    </source>
</reference>
<protein>
    <submittedName>
        <fullName evidence="1">Uncharacterized protein</fullName>
    </submittedName>
</protein>
<evidence type="ECO:0000313" key="1">
    <source>
        <dbReference type="EMBL" id="SFA49596.1"/>
    </source>
</evidence>
<proteinExistence type="predicted"/>
<dbReference type="EMBL" id="FOJM01000008">
    <property type="protein sequence ID" value="SFA49596.1"/>
    <property type="molecule type" value="Genomic_DNA"/>
</dbReference>
<dbReference type="Proteomes" id="UP000198836">
    <property type="component" value="Unassembled WGS sequence"/>
</dbReference>
<organism evidence="1 2">
    <name type="scientific">Pedobacter suwonensis</name>
    <dbReference type="NCBI Taxonomy" id="332999"/>
    <lineage>
        <taxon>Bacteria</taxon>
        <taxon>Pseudomonadati</taxon>
        <taxon>Bacteroidota</taxon>
        <taxon>Sphingobacteriia</taxon>
        <taxon>Sphingobacteriales</taxon>
        <taxon>Sphingobacteriaceae</taxon>
        <taxon>Pedobacter</taxon>
    </lineage>
</organism>
<sequence>MAISKVSPFLLAKIRPPRFKKPERSGVFDAAACVFKPDKAKSPERSEDLQR</sequence>
<accession>A0A1I0TF21</accession>
<keyword evidence="2" id="KW-1185">Reference proteome</keyword>